<feature type="domain" description="Disease resistance R13L4/SHOC-2-like LRR" evidence="5">
    <location>
        <begin position="619"/>
        <end position="960"/>
    </location>
</feature>
<dbReference type="Gramene" id="LPERR06G22180.2">
    <property type="protein sequence ID" value="LPERR06G22180.2"/>
    <property type="gene ID" value="LPERR06G22180"/>
</dbReference>
<dbReference type="Gene3D" id="3.80.10.10">
    <property type="entry name" value="Ribonuclease Inhibitor"/>
    <property type="match status" value="1"/>
</dbReference>
<dbReference type="AlphaFoldDB" id="A0A0D9WTV0"/>
<evidence type="ECO:0000313" key="7">
    <source>
        <dbReference type="Proteomes" id="UP000032180"/>
    </source>
</evidence>
<keyword evidence="1" id="KW-0677">Repeat</keyword>
<dbReference type="InterPro" id="IPR044974">
    <property type="entry name" value="Disease_R_plants"/>
</dbReference>
<dbReference type="GO" id="GO:0043531">
    <property type="term" value="F:ADP binding"/>
    <property type="evidence" value="ECO:0007669"/>
    <property type="project" value="InterPro"/>
</dbReference>
<dbReference type="Gene3D" id="3.40.50.300">
    <property type="entry name" value="P-loop containing nucleotide triphosphate hydrolases"/>
    <property type="match status" value="1"/>
</dbReference>
<dbReference type="Pfam" id="PF23559">
    <property type="entry name" value="WHD_DRP"/>
    <property type="match status" value="1"/>
</dbReference>
<dbReference type="PANTHER" id="PTHR23155">
    <property type="entry name" value="DISEASE RESISTANCE PROTEIN RP"/>
    <property type="match status" value="1"/>
</dbReference>
<dbReference type="SUPFAM" id="SSF52058">
    <property type="entry name" value="L domain-like"/>
    <property type="match status" value="1"/>
</dbReference>
<evidence type="ECO:0000256" key="2">
    <source>
        <dbReference type="ARBA" id="ARBA00022821"/>
    </source>
</evidence>
<name>A0A0D9WTV0_9ORYZ</name>
<dbReference type="Gene3D" id="1.10.10.10">
    <property type="entry name" value="Winged helix-like DNA-binding domain superfamily/Winged helix DNA-binding domain"/>
    <property type="match status" value="1"/>
</dbReference>
<reference evidence="7" key="2">
    <citation type="submission" date="2013-12" db="EMBL/GenBank/DDBJ databases">
        <authorList>
            <person name="Yu Y."/>
            <person name="Lee S."/>
            <person name="de Baynast K."/>
            <person name="Wissotski M."/>
            <person name="Liu L."/>
            <person name="Talag J."/>
            <person name="Goicoechea J."/>
            <person name="Angelova A."/>
            <person name="Jetty R."/>
            <person name="Kudrna D."/>
            <person name="Golser W."/>
            <person name="Rivera L."/>
            <person name="Zhang J."/>
            <person name="Wing R."/>
        </authorList>
    </citation>
    <scope>NUCLEOTIDE SEQUENCE</scope>
</reference>
<keyword evidence="7" id="KW-1185">Reference proteome</keyword>
<keyword evidence="2" id="KW-0611">Plant defense</keyword>
<evidence type="ECO:0000313" key="6">
    <source>
        <dbReference type="EnsemblPlants" id="LPERR06G22180.2"/>
    </source>
</evidence>
<feature type="domain" description="Disease resistance protein winged helix" evidence="4">
    <location>
        <begin position="484"/>
        <end position="554"/>
    </location>
</feature>
<dbReference type="InterPro" id="IPR032675">
    <property type="entry name" value="LRR_dom_sf"/>
</dbReference>
<dbReference type="HOGENOM" id="CLU_000837_25_4_1"/>
<reference evidence="6 7" key="1">
    <citation type="submission" date="2012-08" db="EMBL/GenBank/DDBJ databases">
        <title>Oryza genome evolution.</title>
        <authorList>
            <person name="Wing R.A."/>
        </authorList>
    </citation>
    <scope>NUCLEOTIDE SEQUENCE</scope>
</reference>
<dbReference type="Proteomes" id="UP000032180">
    <property type="component" value="Chromosome 6"/>
</dbReference>
<evidence type="ECO:0000256" key="1">
    <source>
        <dbReference type="ARBA" id="ARBA00022737"/>
    </source>
</evidence>
<accession>A0A0D9WTV0</accession>
<dbReference type="InterPro" id="IPR036388">
    <property type="entry name" value="WH-like_DNA-bd_sf"/>
</dbReference>
<feature type="domain" description="NB-ARC" evidence="3">
    <location>
        <begin position="179"/>
        <end position="351"/>
    </location>
</feature>
<organism evidence="6 7">
    <name type="scientific">Leersia perrieri</name>
    <dbReference type="NCBI Taxonomy" id="77586"/>
    <lineage>
        <taxon>Eukaryota</taxon>
        <taxon>Viridiplantae</taxon>
        <taxon>Streptophyta</taxon>
        <taxon>Embryophyta</taxon>
        <taxon>Tracheophyta</taxon>
        <taxon>Spermatophyta</taxon>
        <taxon>Magnoliopsida</taxon>
        <taxon>Liliopsida</taxon>
        <taxon>Poales</taxon>
        <taxon>Poaceae</taxon>
        <taxon>BOP clade</taxon>
        <taxon>Oryzoideae</taxon>
        <taxon>Oryzeae</taxon>
        <taxon>Oryzinae</taxon>
        <taxon>Leersia</taxon>
    </lineage>
</organism>
<dbReference type="STRING" id="77586.A0A0D9WTV0"/>
<dbReference type="Pfam" id="PF00931">
    <property type="entry name" value="NB-ARC"/>
    <property type="match status" value="1"/>
</dbReference>
<dbReference type="InterPro" id="IPR002182">
    <property type="entry name" value="NB-ARC"/>
</dbReference>
<proteinExistence type="predicted"/>
<dbReference type="Pfam" id="PF23598">
    <property type="entry name" value="LRR_14"/>
    <property type="match status" value="1"/>
</dbReference>
<evidence type="ECO:0000259" key="5">
    <source>
        <dbReference type="Pfam" id="PF23598"/>
    </source>
</evidence>
<sequence>MRLEKGISGVMDVALTSASSSLAELAVEFSWIILLKEDFRVIRSGGGHKITLAKHDLQELENYIHKASFFLAGTGTMNSHKWRALRTWISDAQKAASCLEDQIAIYAMRGAHVGQLHAMKSAIGMFSIKRLMKNIRDLINDMPNEVQSSNEEMGRLPAIRPFTRYSHQYPEDAKPFGIDTKIDELMDKLFIGSNAVIFVSGEQLSGRTTLMNKVYETTKVKDSFKLRCKVDMSKTRCLADLLRAMLKLEERSANSMDPDSIDELKLIEEVRCTYGQCTHGMNIQYLVVMDDFEDTSSLDVLRHVLQDYVGRIVCLTKIRNIQYKEPHANVEVLPLAQVDQCKLLVHVAFRNADGTPATTGKDKDNNNNNGGLQGGGDDLLVAALQWKTRTDSTDADELMPMVEMLNGILKKCRGNPWNIWTVGALLAANPIGKWKEIEEKQVDDLVIGDKKHDPLIEEEYARLPAEIRLGFLYCLAFPESSEIPENSLIPARKLVRMWTAEGFPPHDSPRQSQEQEAEELLHKLIDENLLVVEKRGLDGEVLKCRVNRHMRPLALEICEAQKFCRFVPDPSDPPQSPALPGSSLFRRKTTPSHRYRVLAVHGDQGFPYISSAMSKDIRLRSLLYFRTGRKEPPKLELSFGRTYKLLRTLELQGTRLTRLPSSIACLVCLRYLGLRGTQLEYLPTTPLQNLRLLMCLDVRDTGITEVSDVSEFKEMRHLYLANSFRDQSVLIKEGLPSLLHLQTLSGAAHEVSAQRKNAGMIPFEQELLYLKLLRKLSVKKASSASSKDICDAINKLYLLQSLTITCAESSAADGQAQFDLSHLKINNKLRKLKLGGPMGQFHTLIQQTRMQSITYLYLWDSNLQLQQDEDPLKLLQGLQHLLLLSLYNVYDGVKLTCSNGYHKLKKLSIISMENLSECTFSTESMANLEVLVFAKCAQLKSPPTEIEQLGSLKEVHLAQMHQEFCNGMEKKVYGRVYYSDLQKHFHSSTRQGGN</sequence>
<reference evidence="6" key="3">
    <citation type="submission" date="2015-04" db="UniProtKB">
        <authorList>
            <consortium name="EnsemblPlants"/>
        </authorList>
    </citation>
    <scope>IDENTIFICATION</scope>
</reference>
<dbReference type="InterPro" id="IPR027417">
    <property type="entry name" value="P-loop_NTPase"/>
</dbReference>
<protein>
    <submittedName>
        <fullName evidence="6">Uncharacterized protein</fullName>
    </submittedName>
</protein>
<dbReference type="EnsemblPlants" id="LPERR06G22180.2">
    <property type="protein sequence ID" value="LPERR06G22180.2"/>
    <property type="gene ID" value="LPERR06G22180"/>
</dbReference>
<dbReference type="SUPFAM" id="SSF52540">
    <property type="entry name" value="P-loop containing nucleoside triphosphate hydrolases"/>
    <property type="match status" value="1"/>
</dbReference>
<evidence type="ECO:0000259" key="4">
    <source>
        <dbReference type="Pfam" id="PF23559"/>
    </source>
</evidence>
<dbReference type="PANTHER" id="PTHR23155:SF1020">
    <property type="entry name" value="OS06G0703200 PROTEIN"/>
    <property type="match status" value="1"/>
</dbReference>
<dbReference type="eggNOG" id="KOG4658">
    <property type="taxonomic scope" value="Eukaryota"/>
</dbReference>
<dbReference type="InterPro" id="IPR055414">
    <property type="entry name" value="LRR_R13L4/SHOC2-like"/>
</dbReference>
<evidence type="ECO:0000259" key="3">
    <source>
        <dbReference type="Pfam" id="PF00931"/>
    </source>
</evidence>
<dbReference type="GO" id="GO:0098542">
    <property type="term" value="P:defense response to other organism"/>
    <property type="evidence" value="ECO:0007669"/>
    <property type="project" value="TreeGrafter"/>
</dbReference>
<dbReference type="InterPro" id="IPR058922">
    <property type="entry name" value="WHD_DRP"/>
</dbReference>